<sequence>LRGRVGCWLIAVGHRLLSSHKQSRNKEKKKLDILTAKIKLAPRNSTPLISRK</sequence>
<accession>A0A0V1GHA4</accession>
<dbReference type="EMBL" id="JYDP01001927">
    <property type="protein sequence ID" value="KRY97607.1"/>
    <property type="molecule type" value="Genomic_DNA"/>
</dbReference>
<feature type="non-terminal residue" evidence="1">
    <location>
        <position position="1"/>
    </location>
</feature>
<protein>
    <submittedName>
        <fullName evidence="1">Uncharacterized protein</fullName>
    </submittedName>
</protein>
<organism evidence="1 2">
    <name type="scientific">Trichinella zimbabwensis</name>
    <dbReference type="NCBI Taxonomy" id="268475"/>
    <lineage>
        <taxon>Eukaryota</taxon>
        <taxon>Metazoa</taxon>
        <taxon>Ecdysozoa</taxon>
        <taxon>Nematoda</taxon>
        <taxon>Enoplea</taxon>
        <taxon>Dorylaimia</taxon>
        <taxon>Trichinellida</taxon>
        <taxon>Trichinellidae</taxon>
        <taxon>Trichinella</taxon>
    </lineage>
</organism>
<feature type="non-terminal residue" evidence="1">
    <location>
        <position position="52"/>
    </location>
</feature>
<reference evidence="1 2" key="1">
    <citation type="submission" date="2015-01" db="EMBL/GenBank/DDBJ databases">
        <title>Evolution of Trichinella species and genotypes.</title>
        <authorList>
            <person name="Korhonen P.K."/>
            <person name="Edoardo P."/>
            <person name="Giuseppe L.R."/>
            <person name="Gasser R.B."/>
        </authorList>
    </citation>
    <scope>NUCLEOTIDE SEQUENCE [LARGE SCALE GENOMIC DNA]</scope>
    <source>
        <strain evidence="1">ISS1029</strain>
    </source>
</reference>
<evidence type="ECO:0000313" key="1">
    <source>
        <dbReference type="EMBL" id="KRY97607.1"/>
    </source>
</evidence>
<comment type="caution">
    <text evidence="1">The sequence shown here is derived from an EMBL/GenBank/DDBJ whole genome shotgun (WGS) entry which is preliminary data.</text>
</comment>
<proteinExistence type="predicted"/>
<gene>
    <name evidence="1" type="ORF">T11_1606</name>
</gene>
<keyword evidence="2" id="KW-1185">Reference proteome</keyword>
<evidence type="ECO:0000313" key="2">
    <source>
        <dbReference type="Proteomes" id="UP000055024"/>
    </source>
</evidence>
<name>A0A0V1GHA4_9BILA</name>
<dbReference type="Proteomes" id="UP000055024">
    <property type="component" value="Unassembled WGS sequence"/>
</dbReference>
<dbReference type="AlphaFoldDB" id="A0A0V1GHA4"/>